<dbReference type="EMBL" id="JBBNFP010000001">
    <property type="protein sequence ID" value="MEQ2485547.1"/>
    <property type="molecule type" value="Genomic_DNA"/>
</dbReference>
<feature type="transmembrane region" description="Helical" evidence="1">
    <location>
        <begin position="71"/>
        <end position="93"/>
    </location>
</feature>
<evidence type="ECO:0008006" key="4">
    <source>
        <dbReference type="Google" id="ProtNLM"/>
    </source>
</evidence>
<keyword evidence="1" id="KW-0472">Membrane</keyword>
<feature type="transmembrane region" description="Helical" evidence="1">
    <location>
        <begin position="39"/>
        <end position="59"/>
    </location>
</feature>
<evidence type="ECO:0000313" key="2">
    <source>
        <dbReference type="EMBL" id="MEQ2485547.1"/>
    </source>
</evidence>
<accession>A0ABV1FMB8</accession>
<organism evidence="2 3">
    <name type="scientific">Hallella faecis</name>
    <dbReference type="NCBI Taxonomy" id="2841596"/>
    <lineage>
        <taxon>Bacteria</taxon>
        <taxon>Pseudomonadati</taxon>
        <taxon>Bacteroidota</taxon>
        <taxon>Bacteroidia</taxon>
        <taxon>Bacteroidales</taxon>
        <taxon>Prevotellaceae</taxon>
        <taxon>Hallella</taxon>
    </lineage>
</organism>
<dbReference type="Proteomes" id="UP001487296">
    <property type="component" value="Unassembled WGS sequence"/>
</dbReference>
<proteinExistence type="predicted"/>
<keyword evidence="1" id="KW-1133">Transmembrane helix</keyword>
<gene>
    <name evidence="2" type="ORF">AAAT34_00595</name>
</gene>
<protein>
    <recommendedName>
        <fullName evidence="4">DUF1361 domain-containing protein</fullName>
    </recommendedName>
</protein>
<reference evidence="2 3" key="1">
    <citation type="submission" date="2024-04" db="EMBL/GenBank/DDBJ databases">
        <title>Human intestinal bacterial collection.</title>
        <authorList>
            <person name="Pauvert C."/>
            <person name="Hitch T.C.A."/>
            <person name="Clavel T."/>
        </authorList>
    </citation>
    <scope>NUCLEOTIDE SEQUENCE [LARGE SCALE GENOMIC DNA]</scope>
    <source>
        <strain evidence="2 3">CLA-AA-H145</strain>
    </source>
</reference>
<keyword evidence="3" id="KW-1185">Reference proteome</keyword>
<sequence length="156" mass="17923">MKKFRWIDLALVPFGLCVLFLLLLGKLLGLTYKQISVVFNLWVQGAVLALSGLAPFGIVVYKMTESFSTGWLVLSFILALYGTAYVFAFIIMVQHYRLPFDDAFNRCVWDLQKVAQKWHTTYQMVNLIIFVVLFLLLLSLNIAGGYLLLRYPAMLW</sequence>
<dbReference type="RefSeq" id="WP_215759533.1">
    <property type="nucleotide sequence ID" value="NZ_JAHKBE010000014.1"/>
</dbReference>
<keyword evidence="1" id="KW-0812">Transmembrane</keyword>
<evidence type="ECO:0000313" key="3">
    <source>
        <dbReference type="Proteomes" id="UP001487296"/>
    </source>
</evidence>
<evidence type="ECO:0000256" key="1">
    <source>
        <dbReference type="SAM" id="Phobius"/>
    </source>
</evidence>
<comment type="caution">
    <text evidence="2">The sequence shown here is derived from an EMBL/GenBank/DDBJ whole genome shotgun (WGS) entry which is preliminary data.</text>
</comment>
<feature type="transmembrane region" description="Helical" evidence="1">
    <location>
        <begin position="127"/>
        <end position="149"/>
    </location>
</feature>
<name>A0ABV1FMB8_9BACT</name>